<accession>A0A2P5DZJ0</accession>
<sequence>MGFCLCSRESQRSKRHPSGGRVTLSTFDVEGVRHVFSVQVNKDVVAGKCFSTFKQYPSAHVYEYSKCKSPENGVSSILDAALAPPEISGVYFFGGKGRTIESSKLSYNARLGQELWSTSSDLLLQLQLATKETFTSLSDFMP</sequence>
<dbReference type="AlphaFoldDB" id="A0A2P5DZJ0"/>
<evidence type="ECO:0000313" key="2">
    <source>
        <dbReference type="Proteomes" id="UP000237000"/>
    </source>
</evidence>
<reference evidence="2" key="1">
    <citation type="submission" date="2016-06" db="EMBL/GenBank/DDBJ databases">
        <title>Parallel loss of symbiosis genes in relatives of nitrogen-fixing non-legume Parasponia.</title>
        <authorList>
            <person name="Van Velzen R."/>
            <person name="Holmer R."/>
            <person name="Bu F."/>
            <person name="Rutten L."/>
            <person name="Van Zeijl A."/>
            <person name="Liu W."/>
            <person name="Santuari L."/>
            <person name="Cao Q."/>
            <person name="Sharma T."/>
            <person name="Shen D."/>
            <person name="Roswanjaya Y."/>
            <person name="Wardhani T."/>
            <person name="Kalhor M.S."/>
            <person name="Jansen J."/>
            <person name="Van den Hoogen J."/>
            <person name="Gungor B."/>
            <person name="Hartog M."/>
            <person name="Hontelez J."/>
            <person name="Verver J."/>
            <person name="Yang W.-C."/>
            <person name="Schijlen E."/>
            <person name="Repin R."/>
            <person name="Schilthuizen M."/>
            <person name="Schranz E."/>
            <person name="Heidstra R."/>
            <person name="Miyata K."/>
            <person name="Fedorova E."/>
            <person name="Kohlen W."/>
            <person name="Bisseling T."/>
            <person name="Smit S."/>
            <person name="Geurts R."/>
        </authorList>
    </citation>
    <scope>NUCLEOTIDE SEQUENCE [LARGE SCALE GENOMIC DNA]</scope>
    <source>
        <strain evidence="2">cv. RG33-2</strain>
    </source>
</reference>
<proteinExistence type="predicted"/>
<dbReference type="Proteomes" id="UP000237000">
    <property type="component" value="Unassembled WGS sequence"/>
</dbReference>
<name>A0A2P5DZJ0_TREOI</name>
<dbReference type="InParanoid" id="A0A2P5DZJ0"/>
<keyword evidence="2" id="KW-1185">Reference proteome</keyword>
<organism evidence="1 2">
    <name type="scientific">Trema orientale</name>
    <name type="common">Charcoal tree</name>
    <name type="synonym">Celtis orientalis</name>
    <dbReference type="NCBI Taxonomy" id="63057"/>
    <lineage>
        <taxon>Eukaryota</taxon>
        <taxon>Viridiplantae</taxon>
        <taxon>Streptophyta</taxon>
        <taxon>Embryophyta</taxon>
        <taxon>Tracheophyta</taxon>
        <taxon>Spermatophyta</taxon>
        <taxon>Magnoliopsida</taxon>
        <taxon>eudicotyledons</taxon>
        <taxon>Gunneridae</taxon>
        <taxon>Pentapetalae</taxon>
        <taxon>rosids</taxon>
        <taxon>fabids</taxon>
        <taxon>Rosales</taxon>
        <taxon>Cannabaceae</taxon>
        <taxon>Trema</taxon>
    </lineage>
</organism>
<dbReference type="OrthoDB" id="542013at2759"/>
<dbReference type="EMBL" id="JXTC01000240">
    <property type="protein sequence ID" value="PON78687.1"/>
    <property type="molecule type" value="Genomic_DNA"/>
</dbReference>
<protein>
    <submittedName>
        <fullName evidence="1">Uncharacterized protein</fullName>
    </submittedName>
</protein>
<gene>
    <name evidence="1" type="ORF">TorRG33x02_237310</name>
</gene>
<evidence type="ECO:0000313" key="1">
    <source>
        <dbReference type="EMBL" id="PON78687.1"/>
    </source>
</evidence>
<comment type="caution">
    <text evidence="1">The sequence shown here is derived from an EMBL/GenBank/DDBJ whole genome shotgun (WGS) entry which is preliminary data.</text>
</comment>
<dbReference type="STRING" id="63057.A0A2P5DZJ0"/>